<protein>
    <submittedName>
        <fullName evidence="1">Uncharacterized protein</fullName>
    </submittedName>
</protein>
<evidence type="ECO:0000313" key="2">
    <source>
        <dbReference type="Proteomes" id="UP001196413"/>
    </source>
</evidence>
<organism evidence="1 2">
    <name type="scientific">Parelaphostrongylus tenuis</name>
    <name type="common">Meningeal worm</name>
    <dbReference type="NCBI Taxonomy" id="148309"/>
    <lineage>
        <taxon>Eukaryota</taxon>
        <taxon>Metazoa</taxon>
        <taxon>Ecdysozoa</taxon>
        <taxon>Nematoda</taxon>
        <taxon>Chromadorea</taxon>
        <taxon>Rhabditida</taxon>
        <taxon>Rhabditina</taxon>
        <taxon>Rhabditomorpha</taxon>
        <taxon>Strongyloidea</taxon>
        <taxon>Metastrongylidae</taxon>
        <taxon>Parelaphostrongylus</taxon>
    </lineage>
</organism>
<dbReference type="AlphaFoldDB" id="A0AAD5MVB6"/>
<keyword evidence="2" id="KW-1185">Reference proteome</keyword>
<reference evidence="1" key="1">
    <citation type="submission" date="2021-06" db="EMBL/GenBank/DDBJ databases">
        <title>Parelaphostrongylus tenuis whole genome reference sequence.</title>
        <authorList>
            <person name="Garwood T.J."/>
            <person name="Larsen P.A."/>
            <person name="Fountain-Jones N.M."/>
            <person name="Garbe J.R."/>
            <person name="Macchietto M.G."/>
            <person name="Kania S.A."/>
            <person name="Gerhold R.W."/>
            <person name="Richards J.E."/>
            <person name="Wolf T.M."/>
        </authorList>
    </citation>
    <scope>NUCLEOTIDE SEQUENCE</scope>
    <source>
        <strain evidence="1">MNPRO001-30</strain>
        <tissue evidence="1">Meninges</tissue>
    </source>
</reference>
<proteinExistence type="predicted"/>
<accession>A0AAD5MVB6</accession>
<evidence type="ECO:0000313" key="1">
    <source>
        <dbReference type="EMBL" id="KAJ1365255.1"/>
    </source>
</evidence>
<name>A0AAD5MVB6_PARTN</name>
<comment type="caution">
    <text evidence="1">The sequence shown here is derived from an EMBL/GenBank/DDBJ whole genome shotgun (WGS) entry which is preliminary data.</text>
</comment>
<sequence length="86" mass="9540">MGIGSETDRASALAKSEDGVFRNVKFLTVDDKKPHICFIVSNTMTGICTEKRLQMKCMAMKEAAIPGEHLTISGTLSVWNTFFARR</sequence>
<gene>
    <name evidence="1" type="ORF">KIN20_025499</name>
</gene>
<dbReference type="EMBL" id="JAHQIW010005206">
    <property type="protein sequence ID" value="KAJ1365255.1"/>
    <property type="molecule type" value="Genomic_DNA"/>
</dbReference>
<dbReference type="Proteomes" id="UP001196413">
    <property type="component" value="Unassembled WGS sequence"/>
</dbReference>